<dbReference type="SUPFAM" id="SSF51735">
    <property type="entry name" value="NAD(P)-binding Rossmann-fold domains"/>
    <property type="match status" value="1"/>
</dbReference>
<proteinExistence type="inferred from homology"/>
<dbReference type="Proteomes" id="UP001430755">
    <property type="component" value="Unassembled WGS sequence"/>
</dbReference>
<dbReference type="PROSITE" id="PS00061">
    <property type="entry name" value="ADH_SHORT"/>
    <property type="match status" value="1"/>
</dbReference>
<dbReference type="PANTHER" id="PTHR44196:SF2">
    <property type="entry name" value="SHORT-CHAIN DEHYDROGENASE-RELATED"/>
    <property type="match status" value="1"/>
</dbReference>
<reference evidence="3" key="1">
    <citation type="submission" date="2021-11" db="EMBL/GenBank/DDBJ databases">
        <title>A Novel Adlercreutzia Species, isolated from a Allomyrina dichotoma larva feces.</title>
        <authorList>
            <person name="Suh M.K."/>
        </authorList>
    </citation>
    <scope>NUCLEOTIDE SEQUENCE</scope>
    <source>
        <strain evidence="3">JBNU-10</strain>
    </source>
</reference>
<keyword evidence="2" id="KW-0560">Oxidoreductase</keyword>
<organism evidence="3 4">
    <name type="scientific">Adlercreutzia faecimuris</name>
    <dbReference type="NCBI Taxonomy" id="2897341"/>
    <lineage>
        <taxon>Bacteria</taxon>
        <taxon>Bacillati</taxon>
        <taxon>Actinomycetota</taxon>
        <taxon>Coriobacteriia</taxon>
        <taxon>Eggerthellales</taxon>
        <taxon>Eggerthellaceae</taxon>
        <taxon>Adlercreutzia</taxon>
    </lineage>
</organism>
<evidence type="ECO:0000256" key="1">
    <source>
        <dbReference type="ARBA" id="ARBA00006484"/>
    </source>
</evidence>
<accession>A0ABS9WIM3</accession>
<dbReference type="RefSeq" id="WP_242165598.1">
    <property type="nucleotide sequence ID" value="NZ_JAJMLW010000003.1"/>
</dbReference>
<evidence type="ECO:0000313" key="4">
    <source>
        <dbReference type="Proteomes" id="UP001430755"/>
    </source>
</evidence>
<dbReference type="InterPro" id="IPR002347">
    <property type="entry name" value="SDR_fam"/>
</dbReference>
<dbReference type="Gene3D" id="3.40.50.720">
    <property type="entry name" value="NAD(P)-binding Rossmann-like Domain"/>
    <property type="match status" value="1"/>
</dbReference>
<dbReference type="PRINTS" id="PR00081">
    <property type="entry name" value="GDHRDH"/>
</dbReference>
<gene>
    <name evidence="3" type="ORF">LPT13_08485</name>
</gene>
<evidence type="ECO:0000313" key="3">
    <source>
        <dbReference type="EMBL" id="MCI2242385.1"/>
    </source>
</evidence>
<name>A0ABS9WIM3_9ACTN</name>
<dbReference type="Pfam" id="PF00106">
    <property type="entry name" value="adh_short"/>
    <property type="match status" value="1"/>
</dbReference>
<dbReference type="InterPro" id="IPR020904">
    <property type="entry name" value="Sc_DH/Rdtase_CS"/>
</dbReference>
<comment type="caution">
    <text evidence="3">The sequence shown here is derived from an EMBL/GenBank/DDBJ whole genome shotgun (WGS) entry which is preliminary data.</text>
</comment>
<sequence length="257" mass="27461">MGKRIAVITGASSGMGREFARQIDLLQQSDELWLIARNADALAAVAASLTTPARCLPADLTDADDRRRVAATIDAEAPLITYLVNAAGFGKFGDWRAIDEADAEAMIELNCRALVAMTRACLPHMARGSRVIQLCSASAFTPLPHLNVYASTKAFVLSYTRALRWELHGTGITATAVCPTWVRTGFEKVARDSGAGQDVRHLLGAQQASTVVSRALAANRAHLAVATCSPQALGLRVLGKVLPHCVTMAGWEAVRRL</sequence>
<dbReference type="CDD" id="cd05233">
    <property type="entry name" value="SDR_c"/>
    <property type="match status" value="1"/>
</dbReference>
<comment type="similarity">
    <text evidence="1">Belongs to the short-chain dehydrogenases/reductases (SDR) family.</text>
</comment>
<dbReference type="EMBL" id="JAJMLW010000003">
    <property type="protein sequence ID" value="MCI2242385.1"/>
    <property type="molecule type" value="Genomic_DNA"/>
</dbReference>
<dbReference type="InterPro" id="IPR036291">
    <property type="entry name" value="NAD(P)-bd_dom_sf"/>
</dbReference>
<keyword evidence="4" id="KW-1185">Reference proteome</keyword>
<dbReference type="PANTHER" id="PTHR44196">
    <property type="entry name" value="DEHYDROGENASE/REDUCTASE SDR FAMILY MEMBER 7B"/>
    <property type="match status" value="1"/>
</dbReference>
<protein>
    <submittedName>
        <fullName evidence="3">SDR family NAD(P)-dependent oxidoreductase</fullName>
    </submittedName>
</protein>
<evidence type="ECO:0000256" key="2">
    <source>
        <dbReference type="ARBA" id="ARBA00023002"/>
    </source>
</evidence>